<dbReference type="EMBL" id="OU503053">
    <property type="protein sequence ID" value="CAI9781381.1"/>
    <property type="molecule type" value="Genomic_DNA"/>
</dbReference>
<organism evidence="1 2">
    <name type="scientific">Fraxinus pennsylvanica</name>
    <dbReference type="NCBI Taxonomy" id="56036"/>
    <lineage>
        <taxon>Eukaryota</taxon>
        <taxon>Viridiplantae</taxon>
        <taxon>Streptophyta</taxon>
        <taxon>Embryophyta</taxon>
        <taxon>Tracheophyta</taxon>
        <taxon>Spermatophyta</taxon>
        <taxon>Magnoliopsida</taxon>
        <taxon>eudicotyledons</taxon>
        <taxon>Gunneridae</taxon>
        <taxon>Pentapetalae</taxon>
        <taxon>asterids</taxon>
        <taxon>lamiids</taxon>
        <taxon>Lamiales</taxon>
        <taxon>Oleaceae</taxon>
        <taxon>Oleeae</taxon>
        <taxon>Fraxinus</taxon>
    </lineage>
</organism>
<evidence type="ECO:0000313" key="1">
    <source>
        <dbReference type="EMBL" id="CAI9781381.1"/>
    </source>
</evidence>
<protein>
    <submittedName>
        <fullName evidence="1">Uncharacterized protein</fullName>
    </submittedName>
</protein>
<proteinExistence type="predicted"/>
<reference evidence="1" key="1">
    <citation type="submission" date="2023-05" db="EMBL/GenBank/DDBJ databases">
        <authorList>
            <person name="Huff M."/>
        </authorList>
    </citation>
    <scope>NUCLEOTIDE SEQUENCE</scope>
</reference>
<sequence>MAMAFWKSERSSSSSGTEIEICRDERILGAKKKNKIGNDRRRIRVGISGEDVEQAMAMNLLFLFCSKLKLLEHQTVTETRLLQCRVSKKGESERRFHIWRLRR</sequence>
<keyword evidence="2" id="KW-1185">Reference proteome</keyword>
<dbReference type="Proteomes" id="UP000834106">
    <property type="component" value="Chromosome 18"/>
</dbReference>
<dbReference type="AlphaFoldDB" id="A0AAD2A4M4"/>
<accession>A0AAD2A4M4</accession>
<name>A0AAD2A4M4_9LAMI</name>
<evidence type="ECO:0000313" key="2">
    <source>
        <dbReference type="Proteomes" id="UP000834106"/>
    </source>
</evidence>
<gene>
    <name evidence="1" type="ORF">FPE_LOCUS28811</name>
</gene>